<name>A0A0F2MFQ1_SPOSC</name>
<evidence type="ECO:0000313" key="1">
    <source>
        <dbReference type="EMBL" id="KJR88442.1"/>
    </source>
</evidence>
<comment type="caution">
    <text evidence="1">The sequence shown here is derived from an EMBL/GenBank/DDBJ whole genome shotgun (WGS) entry which is preliminary data.</text>
</comment>
<dbReference type="GeneID" id="27670057"/>
<reference evidence="1 2" key="1">
    <citation type="journal article" date="2014" name="BMC Genomics">
        <title>Comparative genomics of the major fungal agents of human and animal Sporotrichosis: Sporothrix schenckii and Sporothrix brasiliensis.</title>
        <authorList>
            <person name="Teixeira M.M."/>
            <person name="de Almeida L.G."/>
            <person name="Kubitschek-Barreira P."/>
            <person name="Alves F.L."/>
            <person name="Kioshima E.S."/>
            <person name="Abadio A.K."/>
            <person name="Fernandes L."/>
            <person name="Derengowski L.S."/>
            <person name="Ferreira K.S."/>
            <person name="Souza R.C."/>
            <person name="Ruiz J.C."/>
            <person name="de Andrade N.C."/>
            <person name="Paes H.C."/>
            <person name="Nicola A.M."/>
            <person name="Albuquerque P."/>
            <person name="Gerber A.L."/>
            <person name="Martins V.P."/>
            <person name="Peconick L.D."/>
            <person name="Neto A.V."/>
            <person name="Chaucanez C.B."/>
            <person name="Silva P.A."/>
            <person name="Cunha O.L."/>
            <person name="de Oliveira F.F."/>
            <person name="dos Santos T.C."/>
            <person name="Barros A.L."/>
            <person name="Soares M.A."/>
            <person name="de Oliveira L.M."/>
            <person name="Marini M.M."/>
            <person name="Villalobos-Duno H."/>
            <person name="Cunha M.M."/>
            <person name="de Hoog S."/>
            <person name="da Silveira J.F."/>
            <person name="Henrissat B."/>
            <person name="Nino-Vega G.A."/>
            <person name="Cisalpino P.S."/>
            <person name="Mora-Montes H.M."/>
            <person name="Almeida S.R."/>
            <person name="Stajich J.E."/>
            <person name="Lopes-Bezerra L.M."/>
            <person name="Vasconcelos A.T."/>
            <person name="Felipe M.S."/>
        </authorList>
    </citation>
    <scope>NUCLEOTIDE SEQUENCE [LARGE SCALE GENOMIC DNA]</scope>
    <source>
        <strain evidence="1 2">1099-18</strain>
    </source>
</reference>
<evidence type="ECO:0000313" key="2">
    <source>
        <dbReference type="Proteomes" id="UP000033710"/>
    </source>
</evidence>
<dbReference type="VEuPathDB" id="FungiDB:SPSK_08138"/>
<dbReference type="EMBL" id="AXCR01000004">
    <property type="protein sequence ID" value="KJR88442.1"/>
    <property type="molecule type" value="Genomic_DNA"/>
</dbReference>
<dbReference type="Proteomes" id="UP000033710">
    <property type="component" value="Unassembled WGS sequence"/>
</dbReference>
<accession>A0A0F2MFQ1</accession>
<dbReference type="RefSeq" id="XP_016591118.1">
    <property type="nucleotide sequence ID" value="XM_016734780.1"/>
</dbReference>
<proteinExistence type="predicted"/>
<organism evidence="1 2">
    <name type="scientific">Sporothrix schenckii 1099-18</name>
    <dbReference type="NCBI Taxonomy" id="1397361"/>
    <lineage>
        <taxon>Eukaryota</taxon>
        <taxon>Fungi</taxon>
        <taxon>Dikarya</taxon>
        <taxon>Ascomycota</taxon>
        <taxon>Pezizomycotina</taxon>
        <taxon>Sordariomycetes</taxon>
        <taxon>Sordariomycetidae</taxon>
        <taxon>Ophiostomatales</taxon>
        <taxon>Ophiostomataceae</taxon>
        <taxon>Sporothrix</taxon>
    </lineage>
</organism>
<sequence>MQGRHNPQRLPNELSFSVHPRCQHHNIVKLLLSTITPNTAQLPPTLDDDPGWRLAPFIVRSFASPPRQLQMCERDIGNSQYMEGAPRQHSFPMTPKARHIEDHKAIQMGVTSNRALVA</sequence>
<dbReference type="KEGG" id="ssck:SPSK_08138"/>
<dbReference type="AlphaFoldDB" id="A0A0F2MFQ1"/>
<protein>
    <submittedName>
        <fullName evidence="1">Uncharacterized protein</fullName>
    </submittedName>
</protein>
<gene>
    <name evidence="1" type="ORF">SPSK_08138</name>
</gene>
<reference evidence="1 2" key="2">
    <citation type="journal article" date="2015" name="Eukaryot. Cell">
        <title>Asexual propagation of a virulent clone complex in a human and feline outbreak of sporotrichosis.</title>
        <authorList>
            <person name="Teixeira Mde M."/>
            <person name="Rodrigues A.M."/>
            <person name="Tsui C.K."/>
            <person name="de Almeida L.G."/>
            <person name="Van Diepeningen A.D."/>
            <person name="van den Ende B.G."/>
            <person name="Fernandes G.F."/>
            <person name="Kano R."/>
            <person name="Hamelin R.C."/>
            <person name="Lopes-Bezerra L.M."/>
            <person name="Vasconcelos A.T."/>
            <person name="de Hoog S."/>
            <person name="de Camargo Z.P."/>
            <person name="Felipe M.S."/>
        </authorList>
    </citation>
    <scope>NUCLEOTIDE SEQUENCE [LARGE SCALE GENOMIC DNA]</scope>
    <source>
        <strain evidence="1 2">1099-18</strain>
    </source>
</reference>